<feature type="domain" description="Cupin type-2" evidence="2">
    <location>
        <begin position="73"/>
        <end position="137"/>
    </location>
</feature>
<dbReference type="AlphaFoldDB" id="A0A541B9F2"/>
<evidence type="ECO:0000256" key="1">
    <source>
        <dbReference type="SAM" id="SignalP"/>
    </source>
</evidence>
<accession>A0A541B9F2</accession>
<dbReference type="Gene3D" id="2.60.120.10">
    <property type="entry name" value="Jelly Rolls"/>
    <property type="match status" value="1"/>
</dbReference>
<evidence type="ECO:0000313" key="3">
    <source>
        <dbReference type="EMBL" id="TQF68878.1"/>
    </source>
</evidence>
<keyword evidence="1" id="KW-0732">Signal</keyword>
<comment type="caution">
    <text evidence="3">The sequence shown here is derived from an EMBL/GenBank/DDBJ whole genome shotgun (WGS) entry which is preliminary data.</text>
</comment>
<dbReference type="InterPro" id="IPR014710">
    <property type="entry name" value="RmlC-like_jellyroll"/>
</dbReference>
<keyword evidence="4" id="KW-1185">Reference proteome</keyword>
<organism evidence="3 4">
    <name type="scientific">Rhodococcus spelaei</name>
    <dbReference type="NCBI Taxonomy" id="2546320"/>
    <lineage>
        <taxon>Bacteria</taxon>
        <taxon>Bacillati</taxon>
        <taxon>Actinomycetota</taxon>
        <taxon>Actinomycetes</taxon>
        <taxon>Mycobacteriales</taxon>
        <taxon>Nocardiaceae</taxon>
        <taxon>Rhodococcus</taxon>
    </lineage>
</organism>
<sequence length="158" mass="15886">MTTLTQLAASTAVAALVVLTPALVGAAAPAHATPSQGVTTETLGQVPLSGSVLPEPAGHSALPAQVTATLRRIVIAPGGTTGWHHHLGHVAGVVVSGTLTRQLDDCSWQTSPAGSMVSETPDSDHVGLNLGPEPVVLEVLYLLPEGAPFSTDAPAHCS</sequence>
<dbReference type="Proteomes" id="UP000316256">
    <property type="component" value="Unassembled WGS sequence"/>
</dbReference>
<dbReference type="SUPFAM" id="SSF51182">
    <property type="entry name" value="RmlC-like cupins"/>
    <property type="match status" value="1"/>
</dbReference>
<name>A0A541B9F2_9NOCA</name>
<proteinExistence type="predicted"/>
<gene>
    <name evidence="3" type="ORF">FK531_12520</name>
</gene>
<dbReference type="Pfam" id="PF07883">
    <property type="entry name" value="Cupin_2"/>
    <property type="match status" value="1"/>
</dbReference>
<dbReference type="OrthoDB" id="129561at2"/>
<dbReference type="InterPro" id="IPR013096">
    <property type="entry name" value="Cupin_2"/>
</dbReference>
<protein>
    <submittedName>
        <fullName evidence="3">Cupin domain-containing protein</fullName>
    </submittedName>
</protein>
<feature type="signal peptide" evidence="1">
    <location>
        <begin position="1"/>
        <end position="32"/>
    </location>
</feature>
<dbReference type="InterPro" id="IPR011051">
    <property type="entry name" value="RmlC_Cupin_sf"/>
</dbReference>
<evidence type="ECO:0000259" key="2">
    <source>
        <dbReference type="Pfam" id="PF07883"/>
    </source>
</evidence>
<feature type="chain" id="PRO_5022209760" evidence="1">
    <location>
        <begin position="33"/>
        <end position="158"/>
    </location>
</feature>
<dbReference type="EMBL" id="VIGH01000005">
    <property type="protein sequence ID" value="TQF68878.1"/>
    <property type="molecule type" value="Genomic_DNA"/>
</dbReference>
<reference evidence="3 4" key="1">
    <citation type="submission" date="2019-06" db="EMBL/GenBank/DDBJ databases">
        <title>Rhodococcus spaelei sp. nov., isolated from a cave.</title>
        <authorList>
            <person name="Lee S.D."/>
        </authorList>
    </citation>
    <scope>NUCLEOTIDE SEQUENCE [LARGE SCALE GENOMIC DNA]</scope>
    <source>
        <strain evidence="3 4">C9-5</strain>
    </source>
</reference>
<evidence type="ECO:0000313" key="4">
    <source>
        <dbReference type="Proteomes" id="UP000316256"/>
    </source>
</evidence>